<proteinExistence type="predicted"/>
<dbReference type="RefSeq" id="WP_337971064.1">
    <property type="nucleotide sequence ID" value="NZ_CP065217.1"/>
</dbReference>
<reference evidence="1 2" key="1">
    <citation type="submission" date="2020-11" db="EMBL/GenBank/DDBJ databases">
        <title>Complete and Circularized Genome Assembly of a human isolate of Vibrio navarrensis biotype pommerensis with MiSeq and MinION Sequence Data.</title>
        <authorList>
            <person name="Schwartz K."/>
            <person name="Borowiak M."/>
            <person name="Deneke C."/>
            <person name="Balau V."/>
            <person name="Metelmann C."/>
            <person name="Strauch E."/>
        </authorList>
    </citation>
    <scope>NUCLEOTIDE SEQUENCE [LARGE SCALE GENOMIC DNA]</scope>
    <source>
        <strain evidence="1 2">20-VB00237</strain>
    </source>
</reference>
<evidence type="ECO:0000313" key="2">
    <source>
        <dbReference type="Proteomes" id="UP000594435"/>
    </source>
</evidence>
<gene>
    <name evidence="1" type="ORF">I3X05_06775</name>
</gene>
<sequence>MATTLLSRNASFTSQVLPTLNGAGFQLGETSRESTAKGHYILGESLEKSVVDLSGNAHHLSVPFDQPVVGDGYCEVDSMMMFDTGLVIGDELTMAVVFKRVGNGLVIGNLGRSGGLQRLDRNEEDLIGSASIFTSTDITNFNAGYSQPMGASSGSISNKAQYIDDSWCFAAYCISPTSTHALTSHSGINNLLKAAHPGTAKTTTAEGKPVQNLHIGNPNYSSMAGKSLVAEAVFFERSLGHQELIALYKRSQARMKLKGIII</sequence>
<dbReference type="AlphaFoldDB" id="A0AAJ4LVF0"/>
<accession>A0AAJ4LVF0</accession>
<name>A0AAJ4LVF0_9VIBR</name>
<evidence type="ECO:0000313" key="1">
    <source>
        <dbReference type="EMBL" id="QPL54818.1"/>
    </source>
</evidence>
<organism evidence="1 2">
    <name type="scientific">Vibrio navarrensis</name>
    <dbReference type="NCBI Taxonomy" id="29495"/>
    <lineage>
        <taxon>Bacteria</taxon>
        <taxon>Pseudomonadati</taxon>
        <taxon>Pseudomonadota</taxon>
        <taxon>Gammaproteobacteria</taxon>
        <taxon>Vibrionales</taxon>
        <taxon>Vibrionaceae</taxon>
        <taxon>Vibrio</taxon>
    </lineage>
</organism>
<protein>
    <submittedName>
        <fullName evidence="1">Uncharacterized protein</fullName>
    </submittedName>
</protein>
<dbReference type="Proteomes" id="UP000594435">
    <property type="component" value="Chromosome 1"/>
</dbReference>
<dbReference type="EMBL" id="CP065217">
    <property type="protein sequence ID" value="QPL54818.1"/>
    <property type="molecule type" value="Genomic_DNA"/>
</dbReference>